<dbReference type="FunCoup" id="A0A540VA26">
    <property type="interactions" value="96"/>
</dbReference>
<gene>
    <name evidence="2" type="ORF">FKZ61_20540</name>
</gene>
<keyword evidence="1" id="KW-0732">Signal</keyword>
<feature type="chain" id="PRO_5021911164" evidence="1">
    <location>
        <begin position="31"/>
        <end position="450"/>
    </location>
</feature>
<sequence length="450" mass="50202">MQHKHLSRRRFLQITAATAGLATLAACAPAGTTAPASGGESAAQPAAEQITLTFGHHWEAAFRPRQEEFDRQYQERHPNVRIESTYNTWADHNQIVPTWAAAGTLPDIIYVHGRYAFPWNFEGILISVQSYVDNDEEFNVEGIWEEALRLYQFRGEQYEIPYDHGPLILGYNKDLFDEAGLDYPSPDWTMDDFLEAAIALTDPDKQQWGFSGDLPDFGNGGNGSMLYPWGARLMDDTETQILLDTDEAREALQFWVDLIHVHKASPSPAESQAFEQGPWISGRVAMDNTASWNTPTLASFAPFAWDVAPWPQGPGGRGTGSFGSGFGITRDSKHPDAGWEYLREYLSVDGMRFMWGETGRGSPARKEAYDAWLQSEAAPEHAQYFLEALDNYAITDRPYQTLAGGEILDVMNRQRDLLRNGETTVDAAIEAIITEGTPILEEAAKRLQGS</sequence>
<proteinExistence type="predicted"/>
<evidence type="ECO:0000313" key="2">
    <source>
        <dbReference type="EMBL" id="TQE93620.1"/>
    </source>
</evidence>
<dbReference type="PROSITE" id="PS51318">
    <property type="entry name" value="TAT"/>
    <property type="match status" value="1"/>
</dbReference>
<dbReference type="OrthoDB" id="362670at2"/>
<reference evidence="2 3" key="1">
    <citation type="submission" date="2019-06" db="EMBL/GenBank/DDBJ databases">
        <title>Genome sequence of Litorilinea aerophila BAA-2444.</title>
        <authorList>
            <person name="Maclea K.S."/>
            <person name="Maurais E.G."/>
            <person name="Iannazzi L.C."/>
        </authorList>
    </citation>
    <scope>NUCLEOTIDE SEQUENCE [LARGE SCALE GENOMIC DNA]</scope>
    <source>
        <strain evidence="2 3">ATCC BAA-2444</strain>
    </source>
</reference>
<name>A0A540VA26_9CHLR</name>
<evidence type="ECO:0000313" key="3">
    <source>
        <dbReference type="Proteomes" id="UP000317371"/>
    </source>
</evidence>
<dbReference type="CDD" id="cd13585">
    <property type="entry name" value="PBP2_TMBP_like"/>
    <property type="match status" value="1"/>
</dbReference>
<organism evidence="2 3">
    <name type="scientific">Litorilinea aerophila</name>
    <dbReference type="NCBI Taxonomy" id="1204385"/>
    <lineage>
        <taxon>Bacteria</taxon>
        <taxon>Bacillati</taxon>
        <taxon>Chloroflexota</taxon>
        <taxon>Caldilineae</taxon>
        <taxon>Caldilineales</taxon>
        <taxon>Caldilineaceae</taxon>
        <taxon>Litorilinea</taxon>
    </lineage>
</organism>
<protein>
    <submittedName>
        <fullName evidence="2">Sugar ABC transporter substrate-binding protein</fullName>
    </submittedName>
</protein>
<dbReference type="InterPro" id="IPR006311">
    <property type="entry name" value="TAT_signal"/>
</dbReference>
<dbReference type="InterPro" id="IPR050490">
    <property type="entry name" value="Bact_solute-bd_prot1"/>
</dbReference>
<evidence type="ECO:0000256" key="1">
    <source>
        <dbReference type="SAM" id="SignalP"/>
    </source>
</evidence>
<dbReference type="Gene3D" id="3.40.190.10">
    <property type="entry name" value="Periplasmic binding protein-like II"/>
    <property type="match status" value="1"/>
</dbReference>
<dbReference type="PANTHER" id="PTHR43649:SF30">
    <property type="entry name" value="ABC TRANSPORTER SUBSTRATE-BINDING PROTEIN"/>
    <property type="match status" value="1"/>
</dbReference>
<dbReference type="PANTHER" id="PTHR43649">
    <property type="entry name" value="ARABINOSE-BINDING PROTEIN-RELATED"/>
    <property type="match status" value="1"/>
</dbReference>
<dbReference type="Pfam" id="PF01547">
    <property type="entry name" value="SBP_bac_1"/>
    <property type="match status" value="1"/>
</dbReference>
<dbReference type="RefSeq" id="WP_141612041.1">
    <property type="nucleotide sequence ID" value="NZ_VIGC02000036.1"/>
</dbReference>
<comment type="caution">
    <text evidence="2">The sequence shown here is derived from an EMBL/GenBank/DDBJ whole genome shotgun (WGS) entry which is preliminary data.</text>
</comment>
<dbReference type="InParanoid" id="A0A540VA26"/>
<dbReference type="AlphaFoldDB" id="A0A540VA26"/>
<dbReference type="Proteomes" id="UP000317371">
    <property type="component" value="Unassembled WGS sequence"/>
</dbReference>
<feature type="signal peptide" evidence="1">
    <location>
        <begin position="1"/>
        <end position="30"/>
    </location>
</feature>
<dbReference type="InterPro" id="IPR006059">
    <property type="entry name" value="SBP"/>
</dbReference>
<dbReference type="SUPFAM" id="SSF53850">
    <property type="entry name" value="Periplasmic binding protein-like II"/>
    <property type="match status" value="1"/>
</dbReference>
<dbReference type="EMBL" id="VIGC01000036">
    <property type="protein sequence ID" value="TQE93620.1"/>
    <property type="molecule type" value="Genomic_DNA"/>
</dbReference>
<accession>A0A540VA26</accession>
<keyword evidence="3" id="KW-1185">Reference proteome</keyword>
<dbReference type="PROSITE" id="PS51257">
    <property type="entry name" value="PROKAR_LIPOPROTEIN"/>
    <property type="match status" value="1"/>
</dbReference>